<evidence type="ECO:0000313" key="1">
    <source>
        <dbReference type="EMBL" id="CAK5090106.1"/>
    </source>
</evidence>
<sequence length="80" mass="9286">MFYKLHTLNDFPHSSFWVNTSLYFTNPPSRQCLLPLIFADPSPICRTPPLPRQCPLLFDLCRGMLSPFWFCRTPPPLDGD</sequence>
<dbReference type="EMBL" id="CAVMJV010000080">
    <property type="protein sequence ID" value="CAK5090106.1"/>
    <property type="molecule type" value="Genomic_DNA"/>
</dbReference>
<comment type="caution">
    <text evidence="1">The sequence shown here is derived from an EMBL/GenBank/DDBJ whole genome shotgun (WGS) entry which is preliminary data.</text>
</comment>
<reference evidence="1" key="1">
    <citation type="submission" date="2023-11" db="EMBL/GenBank/DDBJ databases">
        <authorList>
            <person name="Poullet M."/>
        </authorList>
    </citation>
    <scope>NUCLEOTIDE SEQUENCE</scope>
    <source>
        <strain evidence="1">E1834</strain>
    </source>
</reference>
<dbReference type="Proteomes" id="UP001497535">
    <property type="component" value="Unassembled WGS sequence"/>
</dbReference>
<protein>
    <submittedName>
        <fullName evidence="1">Uncharacterized protein</fullName>
    </submittedName>
</protein>
<gene>
    <name evidence="1" type="ORF">MENTE1834_LOCUS37874</name>
</gene>
<name>A0ACB1AID7_MELEN</name>
<accession>A0ACB1AID7</accession>
<keyword evidence="2" id="KW-1185">Reference proteome</keyword>
<organism evidence="1 2">
    <name type="scientific">Meloidogyne enterolobii</name>
    <name type="common">Root-knot nematode worm</name>
    <name type="synonym">Meloidogyne mayaguensis</name>
    <dbReference type="NCBI Taxonomy" id="390850"/>
    <lineage>
        <taxon>Eukaryota</taxon>
        <taxon>Metazoa</taxon>
        <taxon>Ecdysozoa</taxon>
        <taxon>Nematoda</taxon>
        <taxon>Chromadorea</taxon>
        <taxon>Rhabditida</taxon>
        <taxon>Tylenchina</taxon>
        <taxon>Tylenchomorpha</taxon>
        <taxon>Tylenchoidea</taxon>
        <taxon>Meloidogynidae</taxon>
        <taxon>Meloidogyninae</taxon>
        <taxon>Meloidogyne</taxon>
    </lineage>
</organism>
<proteinExistence type="predicted"/>
<evidence type="ECO:0000313" key="2">
    <source>
        <dbReference type="Proteomes" id="UP001497535"/>
    </source>
</evidence>